<comment type="similarity">
    <text evidence="2">Belongs to the Mediator complex subunit 15 family.</text>
</comment>
<reference evidence="4 5" key="1">
    <citation type="submission" date="2022-05" db="EMBL/GenBank/DDBJ databases">
        <authorList>
            <consortium name="Genoscope - CEA"/>
            <person name="William W."/>
        </authorList>
    </citation>
    <scope>NUCLEOTIDE SEQUENCE [LARGE SCALE GENOMIC DNA]</scope>
</reference>
<dbReference type="InterPro" id="IPR019087">
    <property type="entry name" value="Med15_N"/>
</dbReference>
<feature type="domain" description="Mediator of RNA polymerase II transcription subunit 15 N-terminal" evidence="3">
    <location>
        <begin position="6"/>
        <end position="69"/>
    </location>
</feature>
<keyword evidence="2" id="KW-0805">Transcription regulation</keyword>
<comment type="subunit">
    <text evidence="2">Component of the Mediator complex.</text>
</comment>
<comment type="function">
    <text evidence="2">Component of the Mediator complex, a coactivator involved in the regulated transcription of nearly all RNA polymerase II-dependent genes. Mediator functions as a bridge to convey information from gene-specific regulatory proteins to the basal RNA polymerase II transcription machinery. Mediator is recruited to promoters by direct interactions with regulatory proteins and serves as a scaffold for the assembly of a functional preinitiation complex with RNA polymerase II and the general transcription factors.</text>
</comment>
<keyword evidence="1 2" id="KW-0539">Nucleus</keyword>
<gene>
    <name evidence="2" type="primary">MED15</name>
    <name evidence="4" type="ORF">PLOB_00027876</name>
</gene>
<evidence type="ECO:0000256" key="2">
    <source>
        <dbReference type="RuleBase" id="RU364148"/>
    </source>
</evidence>
<feature type="non-terminal residue" evidence="4">
    <location>
        <position position="69"/>
    </location>
</feature>
<evidence type="ECO:0000313" key="4">
    <source>
        <dbReference type="EMBL" id="CAH3120385.1"/>
    </source>
</evidence>
<proteinExistence type="inferred from homology"/>
<evidence type="ECO:0000256" key="1">
    <source>
        <dbReference type="ARBA" id="ARBA00023242"/>
    </source>
</evidence>
<dbReference type="Gene3D" id="1.10.246.20">
    <property type="entry name" value="Coactivator CBP, KIX domain"/>
    <property type="match status" value="1"/>
</dbReference>
<dbReference type="InterPro" id="IPR036529">
    <property type="entry name" value="KIX_dom_sf"/>
</dbReference>
<protein>
    <recommendedName>
        <fullName evidence="2">Mediator of RNA polymerase II transcription subunit 15</fullName>
    </recommendedName>
    <alternativeName>
        <fullName evidence="2">Mediator complex subunit 15</fullName>
    </alternativeName>
</protein>
<dbReference type="Pfam" id="PF09606">
    <property type="entry name" value="Med15_N"/>
    <property type="match status" value="1"/>
</dbReference>
<evidence type="ECO:0000259" key="3">
    <source>
        <dbReference type="Pfam" id="PF09606"/>
    </source>
</evidence>
<sequence length="69" mass="7872">MASSSADDWRSMALRQKVLSQIEEAVKRSGNPNVLMKNPSESENQMYLKAKTKVEYLSDVAHLLVYIRD</sequence>
<comment type="subcellular location">
    <subcellularLocation>
        <location evidence="2">Nucleus</location>
    </subcellularLocation>
</comment>
<name>A0ABN8NWX9_9CNID</name>
<dbReference type="EMBL" id="CALNXK010000034">
    <property type="protein sequence ID" value="CAH3120385.1"/>
    <property type="molecule type" value="Genomic_DNA"/>
</dbReference>
<keyword evidence="2" id="KW-0010">Activator</keyword>
<accession>A0ABN8NWX9</accession>
<dbReference type="Proteomes" id="UP001159405">
    <property type="component" value="Unassembled WGS sequence"/>
</dbReference>
<comment type="caution">
    <text evidence="4">The sequence shown here is derived from an EMBL/GenBank/DDBJ whole genome shotgun (WGS) entry which is preliminary data.</text>
</comment>
<evidence type="ECO:0000313" key="5">
    <source>
        <dbReference type="Proteomes" id="UP001159405"/>
    </source>
</evidence>
<keyword evidence="5" id="KW-1185">Reference proteome</keyword>
<organism evidence="4 5">
    <name type="scientific">Porites lobata</name>
    <dbReference type="NCBI Taxonomy" id="104759"/>
    <lineage>
        <taxon>Eukaryota</taxon>
        <taxon>Metazoa</taxon>
        <taxon>Cnidaria</taxon>
        <taxon>Anthozoa</taxon>
        <taxon>Hexacorallia</taxon>
        <taxon>Scleractinia</taxon>
        <taxon>Fungiina</taxon>
        <taxon>Poritidae</taxon>
        <taxon>Porites</taxon>
    </lineage>
</organism>
<keyword evidence="2" id="KW-0804">Transcription</keyword>